<evidence type="ECO:0000256" key="1">
    <source>
        <dbReference type="SAM" id="MobiDB-lite"/>
    </source>
</evidence>
<name>A0A2N5V6J1_9BASI</name>
<proteinExistence type="predicted"/>
<keyword evidence="2" id="KW-0732">Signal</keyword>
<feature type="compositionally biased region" description="Basic and acidic residues" evidence="1">
    <location>
        <begin position="296"/>
        <end position="313"/>
    </location>
</feature>
<feature type="signal peptide" evidence="2">
    <location>
        <begin position="1"/>
        <end position="20"/>
    </location>
</feature>
<evidence type="ECO:0000313" key="3">
    <source>
        <dbReference type="EMBL" id="PLW45516.1"/>
    </source>
</evidence>
<dbReference type="AlphaFoldDB" id="A0A2N5V6J1"/>
<feature type="compositionally biased region" description="Basic residues" evidence="1">
    <location>
        <begin position="45"/>
        <end position="54"/>
    </location>
</feature>
<protein>
    <submittedName>
        <fullName evidence="3">Uncharacterized protein</fullName>
    </submittedName>
</protein>
<organism evidence="3 4">
    <name type="scientific">Puccinia coronata f. sp. avenae</name>
    <dbReference type="NCBI Taxonomy" id="200324"/>
    <lineage>
        <taxon>Eukaryota</taxon>
        <taxon>Fungi</taxon>
        <taxon>Dikarya</taxon>
        <taxon>Basidiomycota</taxon>
        <taxon>Pucciniomycotina</taxon>
        <taxon>Pucciniomycetes</taxon>
        <taxon>Pucciniales</taxon>
        <taxon>Pucciniaceae</taxon>
        <taxon>Puccinia</taxon>
    </lineage>
</organism>
<keyword evidence="4" id="KW-1185">Reference proteome</keyword>
<dbReference type="Proteomes" id="UP000235388">
    <property type="component" value="Unassembled WGS sequence"/>
</dbReference>
<evidence type="ECO:0000256" key="2">
    <source>
        <dbReference type="SAM" id="SignalP"/>
    </source>
</evidence>
<reference evidence="3 4" key="1">
    <citation type="submission" date="2017-11" db="EMBL/GenBank/DDBJ databases">
        <title>De novo assembly and phasing of dikaryotic genomes from two isolates of Puccinia coronata f. sp. avenae, the causal agent of oat crown rust.</title>
        <authorList>
            <person name="Miller M.E."/>
            <person name="Zhang Y."/>
            <person name="Omidvar V."/>
            <person name="Sperschneider J."/>
            <person name="Schwessinger B."/>
            <person name="Raley C."/>
            <person name="Palmer J.M."/>
            <person name="Garnica D."/>
            <person name="Upadhyaya N."/>
            <person name="Rathjen J."/>
            <person name="Taylor J.M."/>
            <person name="Park R.F."/>
            <person name="Dodds P.N."/>
            <person name="Hirsch C.D."/>
            <person name="Kianian S.F."/>
            <person name="Figueroa M."/>
        </authorList>
    </citation>
    <scope>NUCLEOTIDE SEQUENCE [LARGE SCALE GENOMIC DNA]</scope>
    <source>
        <strain evidence="3">12NC29</strain>
    </source>
</reference>
<evidence type="ECO:0000313" key="4">
    <source>
        <dbReference type="Proteomes" id="UP000235388"/>
    </source>
</evidence>
<feature type="compositionally biased region" description="Polar residues" evidence="1">
    <location>
        <begin position="276"/>
        <end position="291"/>
    </location>
</feature>
<sequence>MQISLHLMLVSCHIVAFTASLPIPRHSMSKESCIESSGHLQSRSHSLHASRIRSKPSWIHPTKGSHSRSVSRGCKKDHGRSDAMNVALRRPHTHSRLARLHRTLKSSRKSDGHKKPLHKVIHAKASQQRVMTRFNFTHHRRMNKRSPADSPLSSLLGSLSSSLGSLPVVGVPLTSLLSTLPTSAITSPGAVSGLLGTLTGAAQSAPVLGDLIKLLPLSTLLKGNPIDNVKSTLSGILVAIPVLGGPLGGLSNAASGVASSLPISLIDMGAVNPSNAQRTVVTGSDPENSSEAPPKFLDRTTRLSNQDVKKSSE</sequence>
<feature type="compositionally biased region" description="Polar residues" evidence="1">
    <location>
        <begin position="34"/>
        <end position="44"/>
    </location>
</feature>
<dbReference type="OrthoDB" id="2507490at2759"/>
<feature type="region of interest" description="Disordered" evidence="1">
    <location>
        <begin position="276"/>
        <end position="313"/>
    </location>
</feature>
<gene>
    <name evidence="3" type="ORF">PCANC_10131</name>
</gene>
<dbReference type="EMBL" id="PGCJ01000127">
    <property type="protein sequence ID" value="PLW45516.1"/>
    <property type="molecule type" value="Genomic_DNA"/>
</dbReference>
<dbReference type="STRING" id="200324.A0A2N5V6J1"/>
<feature type="chain" id="PRO_5014775651" evidence="2">
    <location>
        <begin position="21"/>
        <end position="313"/>
    </location>
</feature>
<comment type="caution">
    <text evidence="3">The sequence shown here is derived from an EMBL/GenBank/DDBJ whole genome shotgun (WGS) entry which is preliminary data.</text>
</comment>
<feature type="region of interest" description="Disordered" evidence="1">
    <location>
        <begin position="34"/>
        <end position="83"/>
    </location>
</feature>
<accession>A0A2N5V6J1</accession>